<evidence type="ECO:0000313" key="2">
    <source>
        <dbReference type="EMBL" id="SPP28448.1"/>
    </source>
</evidence>
<sequence>MIYENKEYVEVTGNIGEIGKNGDLIHVTEVNGEVCDVWCFTTNSNSFIPSVNVVLSDGNDCLDIDVDIFTRYRYVKDIEETPVNFKSGDRVEIVCYSGSSRNITNGRVGKFMYINDFGECSVLLDGGAQLSFPPEALKSVEETSAPKEKNIPLTDSLRYSACNTPAYKLKRSIKKLYEEMSELITAKNENYGDSFSKQYKKYGIVSVEMRLNDKFMRLEQLVAGEKDKLGESIEDTLKDIIGYATLALIELESEK</sequence>
<dbReference type="Pfam" id="PF07659">
    <property type="entry name" value="DUF1599"/>
    <property type="match status" value="1"/>
</dbReference>
<dbReference type="Proteomes" id="UP000270190">
    <property type="component" value="Unassembled WGS sequence"/>
</dbReference>
<reference evidence="3" key="1">
    <citation type="submission" date="2018-04" db="EMBL/GenBank/DDBJ databases">
        <authorList>
            <person name="Illikoud N."/>
        </authorList>
    </citation>
    <scope>NUCLEOTIDE SEQUENCE [LARGE SCALE GENOMIC DNA]</scope>
</reference>
<proteinExistence type="predicted"/>
<evidence type="ECO:0000313" key="3">
    <source>
        <dbReference type="Proteomes" id="UP000270190"/>
    </source>
</evidence>
<gene>
    <name evidence="2" type="ORF">BTBSAS_200035</name>
</gene>
<dbReference type="InterPro" id="IPR011630">
    <property type="entry name" value="DUF1599"/>
</dbReference>
<name>A0A2X0QWD6_BROTH</name>
<organism evidence="2 3">
    <name type="scientific">Brochothrix thermosphacta</name>
    <name type="common">Microbacterium thermosphactum</name>
    <dbReference type="NCBI Taxonomy" id="2756"/>
    <lineage>
        <taxon>Bacteria</taxon>
        <taxon>Bacillati</taxon>
        <taxon>Bacillota</taxon>
        <taxon>Bacilli</taxon>
        <taxon>Bacillales</taxon>
        <taxon>Listeriaceae</taxon>
        <taxon>Brochothrix</taxon>
    </lineage>
</organism>
<dbReference type="AlphaFoldDB" id="A0A2X0QWD6"/>
<dbReference type="EMBL" id="OUNC01000013">
    <property type="protein sequence ID" value="SPP28448.1"/>
    <property type="molecule type" value="Genomic_DNA"/>
</dbReference>
<accession>A0A2X0QWD6</accession>
<feature type="domain" description="Nucleotide modification associated" evidence="1">
    <location>
        <begin position="187"/>
        <end position="251"/>
    </location>
</feature>
<evidence type="ECO:0000259" key="1">
    <source>
        <dbReference type="Pfam" id="PF07659"/>
    </source>
</evidence>
<protein>
    <recommendedName>
        <fullName evidence="1">Nucleotide modification associated domain-containing protein</fullName>
    </recommendedName>
</protein>
<dbReference type="RefSeq" id="WP_081315978.1">
    <property type="nucleotide sequence ID" value="NZ_MDLU01000023.1"/>
</dbReference>